<feature type="region of interest" description="Disordered" evidence="1">
    <location>
        <begin position="1"/>
        <end position="97"/>
    </location>
</feature>
<gene>
    <name evidence="2" type="ORF">BAUCODRAFT_547292</name>
</gene>
<evidence type="ECO:0000256" key="1">
    <source>
        <dbReference type="SAM" id="MobiDB-lite"/>
    </source>
</evidence>
<dbReference type="EMBL" id="KB445558">
    <property type="protein sequence ID" value="EMC94398.1"/>
    <property type="molecule type" value="Genomic_DNA"/>
</dbReference>
<feature type="compositionally biased region" description="Basic and acidic residues" evidence="1">
    <location>
        <begin position="71"/>
        <end position="81"/>
    </location>
</feature>
<dbReference type="STRING" id="717646.M2MSB9"/>
<sequence>MGWLWGSASETPAATDPYSKLDPTLRDFLDKESPSNGQATRPSASSPAAQPSPSTDGAPNTYRAQLGFKSPAEREEARVARLDQQQASTTAPAVPAESLYPDGRYAHLWASYRPQAEIDDTAKTDQDRLRDVIDAYQDRRAAIGTAAVENCVQEQMAERDCWENGSAWELMNMCRGKNRAFFRCYTMQSRFLKALGYLSAQRSEEEEERIQMHADKLYHEMLAREEAAEEAKKAGVEVPALPPLLSPENLTEALGPDSAWARNRQRALELGVEGVKLEDYTPETRQQLMKKLQKMTPMERELELQLMAGETRSKIEIADRLREHWAEEQKKRLARKERGRETPGDFIKRLSGWDKGAEGSLTSEKPAT</sequence>
<dbReference type="GeneID" id="19115368"/>
<dbReference type="Proteomes" id="UP000011761">
    <property type="component" value="Unassembled WGS sequence"/>
</dbReference>
<dbReference type="eggNOG" id="ENOG502SDD8">
    <property type="taxonomic scope" value="Eukaryota"/>
</dbReference>
<protein>
    <submittedName>
        <fullName evidence="2">Uncharacterized protein</fullName>
    </submittedName>
</protein>
<organism evidence="2 3">
    <name type="scientific">Baudoinia panamericana (strain UAMH 10762)</name>
    <name type="common">Angels' share fungus</name>
    <name type="synonym">Baudoinia compniacensis (strain UAMH 10762)</name>
    <dbReference type="NCBI Taxonomy" id="717646"/>
    <lineage>
        <taxon>Eukaryota</taxon>
        <taxon>Fungi</taxon>
        <taxon>Dikarya</taxon>
        <taxon>Ascomycota</taxon>
        <taxon>Pezizomycotina</taxon>
        <taxon>Dothideomycetes</taxon>
        <taxon>Dothideomycetidae</taxon>
        <taxon>Mycosphaerellales</taxon>
        <taxon>Teratosphaeriaceae</taxon>
        <taxon>Baudoinia</taxon>
    </lineage>
</organism>
<feature type="compositionally biased region" description="Basic and acidic residues" evidence="1">
    <location>
        <begin position="329"/>
        <end position="357"/>
    </location>
</feature>
<dbReference type="AlphaFoldDB" id="M2MSB9"/>
<accession>M2MSB9</accession>
<evidence type="ECO:0000313" key="3">
    <source>
        <dbReference type="Proteomes" id="UP000011761"/>
    </source>
</evidence>
<feature type="region of interest" description="Disordered" evidence="1">
    <location>
        <begin position="329"/>
        <end position="368"/>
    </location>
</feature>
<dbReference type="OMA" id="GTFSRCF"/>
<dbReference type="HOGENOM" id="CLU_059602_0_0_1"/>
<dbReference type="KEGG" id="bcom:BAUCODRAFT_547292"/>
<proteinExistence type="predicted"/>
<keyword evidence="3" id="KW-1185">Reference proteome</keyword>
<feature type="compositionally biased region" description="Low complexity" evidence="1">
    <location>
        <begin position="42"/>
        <end position="54"/>
    </location>
</feature>
<reference evidence="2 3" key="1">
    <citation type="journal article" date="2012" name="PLoS Pathog.">
        <title>Diverse lifestyles and strategies of plant pathogenesis encoded in the genomes of eighteen Dothideomycetes fungi.</title>
        <authorList>
            <person name="Ohm R.A."/>
            <person name="Feau N."/>
            <person name="Henrissat B."/>
            <person name="Schoch C.L."/>
            <person name="Horwitz B.A."/>
            <person name="Barry K.W."/>
            <person name="Condon B.J."/>
            <person name="Copeland A.C."/>
            <person name="Dhillon B."/>
            <person name="Glaser F."/>
            <person name="Hesse C.N."/>
            <person name="Kosti I."/>
            <person name="LaButti K."/>
            <person name="Lindquist E.A."/>
            <person name="Lucas S."/>
            <person name="Salamov A.A."/>
            <person name="Bradshaw R.E."/>
            <person name="Ciuffetti L."/>
            <person name="Hamelin R.C."/>
            <person name="Kema G.H.J."/>
            <person name="Lawrence C."/>
            <person name="Scott J.A."/>
            <person name="Spatafora J.W."/>
            <person name="Turgeon B.G."/>
            <person name="de Wit P.J.G.M."/>
            <person name="Zhong S."/>
            <person name="Goodwin S.B."/>
            <person name="Grigoriev I.V."/>
        </authorList>
    </citation>
    <scope>NUCLEOTIDE SEQUENCE [LARGE SCALE GENOMIC DNA]</scope>
    <source>
        <strain evidence="2 3">UAMH 10762</strain>
    </source>
</reference>
<dbReference type="RefSeq" id="XP_007678288.1">
    <property type="nucleotide sequence ID" value="XM_007680098.1"/>
</dbReference>
<evidence type="ECO:0000313" key="2">
    <source>
        <dbReference type="EMBL" id="EMC94398.1"/>
    </source>
</evidence>
<name>M2MSB9_BAUPA</name>
<feature type="compositionally biased region" description="Basic and acidic residues" evidence="1">
    <location>
        <begin position="23"/>
        <end position="33"/>
    </location>
</feature>
<dbReference type="OrthoDB" id="2103031at2759"/>